<comment type="caution">
    <text evidence="1">The sequence shown here is derived from an EMBL/GenBank/DDBJ whole genome shotgun (WGS) entry which is preliminary data.</text>
</comment>
<gene>
    <name evidence="1" type="ORF">FA047_11670</name>
</gene>
<dbReference type="SUPFAM" id="SSF47781">
    <property type="entry name" value="RuvA domain 2-like"/>
    <property type="match status" value="1"/>
</dbReference>
<dbReference type="RefSeq" id="WP_136836252.1">
    <property type="nucleotide sequence ID" value="NZ_SWBQ01000003.1"/>
</dbReference>
<accession>A0A4U1CLE0</accession>
<keyword evidence="2" id="KW-1185">Reference proteome</keyword>
<protein>
    <submittedName>
        <fullName evidence="1">Helix-hairpin-helix domain-containing protein</fullName>
    </submittedName>
</protein>
<proteinExistence type="predicted"/>
<sequence>MKALITLLLISWGCTVKAQEDVLIQEIIEGFADQLPEDYDLYELTERLSFYQKHPIDLNKTSPEDLKKLVFVSPLQIASLFEHLKTNGQLIDVLELQGISGFDLQTINRILPFIKISAPSDLSQLRAETFASNDLIIRYGRTLQTQKGFHDLPGSRYLGSPDKLLLRYKYLVKDFMSVSLVAEKDAGEHFIHGKSGADHLSGNVTFQKFGPFKKLVVGDYSMQFGQGLALWSGFAFGKGPDVTSVASKDLGLRPYSSSNESSFLRGIASTIGITKYIDFTSFFSSRKLDASLKSSADGSMTLENINISGLHRTPTELKNQKSLGQVVYGAAFQYAHDHLNMGLVTYKTQYQQRFVTGNQLYNKYSFEGEELLNTGVNYSYTFKNMYFYGELAHSIGSGWALLNGIMASLSPRISAVLLYRNYEKNYHSFFSRAIGEGTETNNERGIYGGMNYTPHKYWSFSLYADYFKFPWLKYRIDAASEGYELLGQMAFTPNKTTKILLRYKREIKSQNADAGSLDKGIQSVLKQNFRVEGKWSGNKQLNFQSRAEVACYQKGIAVSETGYLVYQDVNYKPLNTKLSGNLRLAYFNTPSYNSRIYAYEDDVLYGSAFGIYHGKGFRSFINLRYQVMKSLDVWFRYATSFYKDVETVGSGLDEIRGNKKTDVKLQVRYQF</sequence>
<dbReference type="Proteomes" id="UP000307244">
    <property type="component" value="Unassembled WGS sequence"/>
</dbReference>
<reference evidence="1 2" key="1">
    <citation type="submission" date="2019-04" db="EMBL/GenBank/DDBJ databases">
        <title>Pedobacter sp. RP-3-15 sp. nov., isolated from Arctic soil.</title>
        <authorList>
            <person name="Dahal R.H."/>
            <person name="Kim D.-U."/>
        </authorList>
    </citation>
    <scope>NUCLEOTIDE SEQUENCE [LARGE SCALE GENOMIC DNA]</scope>
    <source>
        <strain evidence="1 2">RP-3-15</strain>
    </source>
</reference>
<dbReference type="OrthoDB" id="9766750at2"/>
<dbReference type="EMBL" id="SWBQ01000003">
    <property type="protein sequence ID" value="TKC05990.1"/>
    <property type="molecule type" value="Genomic_DNA"/>
</dbReference>
<name>A0A4U1CLE0_9SPHI</name>
<organism evidence="1 2">
    <name type="scientific">Pedobacter frigoris</name>
    <dbReference type="NCBI Taxonomy" id="2571272"/>
    <lineage>
        <taxon>Bacteria</taxon>
        <taxon>Pseudomonadati</taxon>
        <taxon>Bacteroidota</taxon>
        <taxon>Sphingobacteriia</taxon>
        <taxon>Sphingobacteriales</taxon>
        <taxon>Sphingobacteriaceae</taxon>
        <taxon>Pedobacter</taxon>
    </lineage>
</organism>
<evidence type="ECO:0000313" key="1">
    <source>
        <dbReference type="EMBL" id="TKC05990.1"/>
    </source>
</evidence>
<dbReference type="InterPro" id="IPR010994">
    <property type="entry name" value="RuvA_2-like"/>
</dbReference>
<evidence type="ECO:0000313" key="2">
    <source>
        <dbReference type="Proteomes" id="UP000307244"/>
    </source>
</evidence>
<dbReference type="AlphaFoldDB" id="A0A4U1CLE0"/>